<reference evidence="3" key="1">
    <citation type="journal article" date="2019" name="Int. J. Syst. Evol. Microbiol.">
        <title>The Global Catalogue of Microorganisms (GCM) 10K type strain sequencing project: providing services to taxonomists for standard genome sequencing and annotation.</title>
        <authorList>
            <consortium name="The Broad Institute Genomics Platform"/>
            <consortium name="The Broad Institute Genome Sequencing Center for Infectious Disease"/>
            <person name="Wu L."/>
            <person name="Ma J."/>
        </authorList>
    </citation>
    <scope>NUCLEOTIDE SEQUENCE [LARGE SCALE GENOMIC DNA]</scope>
    <source>
        <strain evidence="3">CGMCC 1.18575</strain>
    </source>
</reference>
<dbReference type="EMBL" id="JBHSMI010000025">
    <property type="protein sequence ID" value="MFC5403876.1"/>
    <property type="molecule type" value="Genomic_DNA"/>
</dbReference>
<feature type="transmembrane region" description="Helical" evidence="1">
    <location>
        <begin position="33"/>
        <end position="52"/>
    </location>
</feature>
<evidence type="ECO:0000256" key="1">
    <source>
        <dbReference type="SAM" id="Phobius"/>
    </source>
</evidence>
<keyword evidence="3" id="KW-1185">Reference proteome</keyword>
<evidence type="ECO:0008006" key="4">
    <source>
        <dbReference type="Google" id="ProtNLM"/>
    </source>
</evidence>
<dbReference type="RefSeq" id="WP_378133645.1">
    <property type="nucleotide sequence ID" value="NZ_JBHSMI010000025.1"/>
</dbReference>
<evidence type="ECO:0000313" key="2">
    <source>
        <dbReference type="EMBL" id="MFC5403876.1"/>
    </source>
</evidence>
<evidence type="ECO:0000313" key="3">
    <source>
        <dbReference type="Proteomes" id="UP001596113"/>
    </source>
</evidence>
<dbReference type="Proteomes" id="UP001596113">
    <property type="component" value="Unassembled WGS sequence"/>
</dbReference>
<name>A0ABW0HUH1_9BACL</name>
<keyword evidence="1" id="KW-1133">Transmembrane helix</keyword>
<organism evidence="2 3">
    <name type="scientific">Cohnella soli</name>
    <dbReference type="NCBI Taxonomy" id="425005"/>
    <lineage>
        <taxon>Bacteria</taxon>
        <taxon>Bacillati</taxon>
        <taxon>Bacillota</taxon>
        <taxon>Bacilli</taxon>
        <taxon>Bacillales</taxon>
        <taxon>Paenibacillaceae</taxon>
        <taxon>Cohnella</taxon>
    </lineage>
</organism>
<sequence length="83" mass="9416">MNPIFQVVFLLGMAIWCATDYKKVKALPSSRMLFWAIQMLSLALFVAISLNYRPRLPSEWLDDTVSSWAKSIIGGIMYVQTGD</sequence>
<protein>
    <recommendedName>
        <fullName evidence="4">Holin</fullName>
    </recommendedName>
</protein>
<proteinExistence type="predicted"/>
<keyword evidence="1" id="KW-0472">Membrane</keyword>
<gene>
    <name evidence="2" type="ORF">ACFPOF_14115</name>
</gene>
<accession>A0ABW0HUH1</accession>
<keyword evidence="1" id="KW-0812">Transmembrane</keyword>
<comment type="caution">
    <text evidence="2">The sequence shown here is derived from an EMBL/GenBank/DDBJ whole genome shotgun (WGS) entry which is preliminary data.</text>
</comment>